<name>A0A2Z6S660_9GLOM</name>
<keyword evidence="6" id="KW-1185">Reference proteome</keyword>
<dbReference type="STRING" id="94130.A0A2Z6S660"/>
<comment type="caution">
    <text evidence="5">The sequence shown here is derived from an EMBL/GenBank/DDBJ whole genome shotgun (WGS) entry which is preliminary data.</text>
</comment>
<dbReference type="SUPFAM" id="SSF52833">
    <property type="entry name" value="Thioredoxin-like"/>
    <property type="match status" value="1"/>
</dbReference>
<reference evidence="5 6" key="1">
    <citation type="submission" date="2017-11" db="EMBL/GenBank/DDBJ databases">
        <title>The genome of Rhizophagus clarus HR1 reveals common genetic basis of auxotrophy among arbuscular mycorrhizal fungi.</title>
        <authorList>
            <person name="Kobayashi Y."/>
        </authorList>
    </citation>
    <scope>NUCLEOTIDE SEQUENCE [LARGE SCALE GENOMIC DNA]</scope>
    <source>
        <strain evidence="5 6">HR1</strain>
    </source>
</reference>
<dbReference type="AlphaFoldDB" id="A0A2Z6S660"/>
<dbReference type="Proteomes" id="UP000247702">
    <property type="component" value="Unassembled WGS sequence"/>
</dbReference>
<dbReference type="Gene3D" id="1.20.1050.10">
    <property type="match status" value="1"/>
</dbReference>
<feature type="compositionally biased region" description="Low complexity" evidence="2">
    <location>
        <begin position="76"/>
        <end position="99"/>
    </location>
</feature>
<dbReference type="InterPro" id="IPR036249">
    <property type="entry name" value="Thioredoxin-like_sf"/>
</dbReference>
<dbReference type="SFLD" id="SFLDS00019">
    <property type="entry name" value="Glutathione_Transferase_(cytos"/>
    <property type="match status" value="1"/>
</dbReference>
<accession>A0A2Z6S660</accession>
<dbReference type="EMBL" id="BEXD01004208">
    <property type="protein sequence ID" value="GBC08333.1"/>
    <property type="molecule type" value="Genomic_DNA"/>
</dbReference>
<evidence type="ECO:0000259" key="3">
    <source>
        <dbReference type="PROSITE" id="PS50404"/>
    </source>
</evidence>
<dbReference type="PROSITE" id="PS50404">
    <property type="entry name" value="GST_NTER"/>
    <property type="match status" value="1"/>
</dbReference>
<dbReference type="InterPro" id="IPR004045">
    <property type="entry name" value="Glutathione_S-Trfase_N"/>
</dbReference>
<dbReference type="Gene3D" id="3.40.30.10">
    <property type="entry name" value="Glutaredoxin"/>
    <property type="match status" value="1"/>
</dbReference>
<evidence type="ECO:0000256" key="1">
    <source>
        <dbReference type="ARBA" id="ARBA00007409"/>
    </source>
</evidence>
<dbReference type="Pfam" id="PF00043">
    <property type="entry name" value="GST_C"/>
    <property type="match status" value="1"/>
</dbReference>
<protein>
    <recommendedName>
        <fullName evidence="7">GST C-terminal domain-containing protein</fullName>
    </recommendedName>
</protein>
<evidence type="ECO:0000313" key="5">
    <source>
        <dbReference type="EMBL" id="GBC08333.1"/>
    </source>
</evidence>
<dbReference type="PANTHER" id="PTHR44051">
    <property type="entry name" value="GLUTATHIONE S-TRANSFERASE-RELATED"/>
    <property type="match status" value="1"/>
</dbReference>
<evidence type="ECO:0000259" key="4">
    <source>
        <dbReference type="PROSITE" id="PS50405"/>
    </source>
</evidence>
<evidence type="ECO:0000313" key="6">
    <source>
        <dbReference type="Proteomes" id="UP000247702"/>
    </source>
</evidence>
<feature type="domain" description="GST N-terminal" evidence="3">
    <location>
        <begin position="7"/>
        <end position="124"/>
    </location>
</feature>
<dbReference type="PROSITE" id="PS50405">
    <property type="entry name" value="GST_CTER"/>
    <property type="match status" value="1"/>
</dbReference>
<feature type="region of interest" description="Disordered" evidence="2">
    <location>
        <begin position="75"/>
        <end position="104"/>
    </location>
</feature>
<dbReference type="InterPro" id="IPR010987">
    <property type="entry name" value="Glutathione-S-Trfase_C-like"/>
</dbReference>
<dbReference type="InterPro" id="IPR036282">
    <property type="entry name" value="Glutathione-S-Trfase_C_sf"/>
</dbReference>
<proteinExistence type="inferred from homology"/>
<dbReference type="InterPro" id="IPR040079">
    <property type="entry name" value="Glutathione_S-Trfase"/>
</dbReference>
<evidence type="ECO:0008006" key="7">
    <source>
        <dbReference type="Google" id="ProtNLM"/>
    </source>
</evidence>
<dbReference type="InterPro" id="IPR004046">
    <property type="entry name" value="GST_C"/>
</dbReference>
<evidence type="ECO:0000256" key="2">
    <source>
        <dbReference type="SAM" id="MobiDB-lite"/>
    </source>
</evidence>
<dbReference type="PANTHER" id="PTHR44051:SF2">
    <property type="entry name" value="HYPOTHETICAL GLUTATHIONE S-TRANSFERASE LIKE PROTEIN"/>
    <property type="match status" value="1"/>
</dbReference>
<gene>
    <name evidence="5" type="ORF">RclHR1_08030010</name>
</gene>
<sequence>MLSQNVNILTLYDYGPSGNCYKVRLLFSLLRIQCNRIDVDVRKGETRTEHFLNNISPNGRVPVVIIPSDYVHKLQNSSTTSKTPTTDSSSSLSNNNTPNEQQSTTLTESNAILTFFSDGTSLYPSNPIERAKIMQWLFWEQFSHEPNFSSLRFWITLLDKGDDPQYLDKINERQIKGYEALNVMENHLSKEDWLVANRFTIADIALYAYTHCAEEAGYSIDSFPKIRAWLRRVENMPGYVPIDD</sequence>
<feature type="domain" description="GST C-terminal" evidence="4">
    <location>
        <begin position="126"/>
        <end position="244"/>
    </location>
</feature>
<dbReference type="SFLD" id="SFLDG00358">
    <property type="entry name" value="Main_(cytGST)"/>
    <property type="match status" value="1"/>
</dbReference>
<dbReference type="SUPFAM" id="SSF47616">
    <property type="entry name" value="GST C-terminal domain-like"/>
    <property type="match status" value="1"/>
</dbReference>
<organism evidence="5 6">
    <name type="scientific">Rhizophagus clarus</name>
    <dbReference type="NCBI Taxonomy" id="94130"/>
    <lineage>
        <taxon>Eukaryota</taxon>
        <taxon>Fungi</taxon>
        <taxon>Fungi incertae sedis</taxon>
        <taxon>Mucoromycota</taxon>
        <taxon>Glomeromycotina</taxon>
        <taxon>Glomeromycetes</taxon>
        <taxon>Glomerales</taxon>
        <taxon>Glomeraceae</taxon>
        <taxon>Rhizophagus</taxon>
    </lineage>
</organism>
<comment type="similarity">
    <text evidence="1">Belongs to the GST superfamily.</text>
</comment>